<dbReference type="STRING" id="1121001.SAMN02745857_03280"/>
<dbReference type="InterPro" id="IPR018683">
    <property type="entry name" value="DUF2169"/>
</dbReference>
<protein>
    <recommendedName>
        <fullName evidence="1">DUF2169 domain-containing protein</fullName>
    </recommendedName>
</protein>
<feature type="domain" description="DUF2169" evidence="1">
    <location>
        <begin position="21"/>
        <end position="106"/>
    </location>
</feature>
<keyword evidence="3" id="KW-1185">Reference proteome</keyword>
<name>A0A1W1XY55_9NEIS</name>
<dbReference type="RefSeq" id="WP_084092160.1">
    <property type="nucleotide sequence ID" value="NZ_FWXD01000022.1"/>
</dbReference>
<sequence>MEFLNHTPFPAVAFEGLTPDGQPFHVLALKQTYRFDADGALSFDDEQQPLLERDQYTGPLNESAVAAESDYCHFKPRCDVLVTGRAHPPSGIRSTHFDVRLVVRRPEQPVPIPPRPEPANALFGLTPTELVQWERAVAQARATPPRSEVLLDKTLRVHGERWLKRKLWPVRALQSLLRLGSFGLLKPNPWRLTEAARVSPIALTAEYAFGGQAKVHIGDASPRKVPKRHYVPNVEYQRLKEHHQATGENPLLAHAQWDANHVGRGFVTHWFLKATRPRQLPAPLIEYPNQPFTADQFWQVAQGAVQVADAAAPKTASLDVVQKVWLPRRNLLGTVDQAFIRSEAPLPQDFDFAYWNAAASDQQCPRLKGNEVLQLTHLTPEGGLRLTLPGHEVYAFARYDNDEIQNLPMYIDTVLIDTEQRRLMLTWRLAVTKGEAAITTLEACMSDKEAVAAYQAALQNISQTLGIPEAELLNG</sequence>
<dbReference type="AlphaFoldDB" id="A0A1W1XY55"/>
<evidence type="ECO:0000313" key="3">
    <source>
        <dbReference type="Proteomes" id="UP000192761"/>
    </source>
</evidence>
<feature type="domain" description="DUF2169" evidence="1">
    <location>
        <begin position="151"/>
        <end position="428"/>
    </location>
</feature>
<accession>A0A1W1XY55</accession>
<dbReference type="OrthoDB" id="237820at2"/>
<dbReference type="EMBL" id="FWXD01000022">
    <property type="protein sequence ID" value="SMC28481.1"/>
    <property type="molecule type" value="Genomic_DNA"/>
</dbReference>
<dbReference type="Pfam" id="PF09937">
    <property type="entry name" value="DUF2169"/>
    <property type="match status" value="2"/>
</dbReference>
<reference evidence="2 3" key="1">
    <citation type="submission" date="2017-04" db="EMBL/GenBank/DDBJ databases">
        <authorList>
            <person name="Afonso C.L."/>
            <person name="Miller P.J."/>
            <person name="Scott M.A."/>
            <person name="Spackman E."/>
            <person name="Goraichik I."/>
            <person name="Dimitrov K.M."/>
            <person name="Suarez D.L."/>
            <person name="Swayne D.E."/>
        </authorList>
    </citation>
    <scope>NUCLEOTIDE SEQUENCE [LARGE SCALE GENOMIC DNA]</scope>
    <source>
        <strain evidence="2 3">DSM 23236</strain>
    </source>
</reference>
<gene>
    <name evidence="2" type="ORF">SAMN02745857_03280</name>
</gene>
<evidence type="ECO:0000259" key="1">
    <source>
        <dbReference type="Pfam" id="PF09937"/>
    </source>
</evidence>
<dbReference type="Proteomes" id="UP000192761">
    <property type="component" value="Unassembled WGS sequence"/>
</dbReference>
<proteinExistence type="predicted"/>
<organism evidence="2 3">
    <name type="scientific">Andreprevotia lacus DSM 23236</name>
    <dbReference type="NCBI Taxonomy" id="1121001"/>
    <lineage>
        <taxon>Bacteria</taxon>
        <taxon>Pseudomonadati</taxon>
        <taxon>Pseudomonadota</taxon>
        <taxon>Betaproteobacteria</taxon>
        <taxon>Neisseriales</taxon>
        <taxon>Chitinibacteraceae</taxon>
        <taxon>Andreprevotia</taxon>
    </lineage>
</organism>
<evidence type="ECO:0000313" key="2">
    <source>
        <dbReference type="EMBL" id="SMC28481.1"/>
    </source>
</evidence>